<dbReference type="EMBL" id="VFIA01000035">
    <property type="protein sequence ID" value="MBC3794009.1"/>
    <property type="molecule type" value="Genomic_DNA"/>
</dbReference>
<evidence type="ECO:0000313" key="1">
    <source>
        <dbReference type="EMBL" id="MBC3794009.1"/>
    </source>
</evidence>
<protein>
    <submittedName>
        <fullName evidence="1">ABC transport system substrate-binding protein</fullName>
    </submittedName>
</protein>
<evidence type="ECO:0000313" key="2">
    <source>
        <dbReference type="Proteomes" id="UP000700732"/>
    </source>
</evidence>
<keyword evidence="2" id="KW-1185">Reference proteome</keyword>
<dbReference type="CDD" id="cd06325">
    <property type="entry name" value="PBP1_ABC_unchar_transporter"/>
    <property type="match status" value="1"/>
</dbReference>
<accession>A0ABR6WBR4</accession>
<dbReference type="Pfam" id="PF04392">
    <property type="entry name" value="ABC_sub_bind"/>
    <property type="match status" value="1"/>
</dbReference>
<organism evidence="1 2">
    <name type="scientific">Spirosoma utsteinense</name>
    <dbReference type="NCBI Taxonomy" id="2585773"/>
    <lineage>
        <taxon>Bacteria</taxon>
        <taxon>Pseudomonadati</taxon>
        <taxon>Bacteroidota</taxon>
        <taxon>Cytophagia</taxon>
        <taxon>Cytophagales</taxon>
        <taxon>Cytophagaceae</taxon>
        <taxon>Spirosoma</taxon>
    </lineage>
</organism>
<name>A0ABR6WBR4_9BACT</name>
<dbReference type="PANTHER" id="PTHR35271">
    <property type="entry name" value="ABC TRANSPORTER, SUBSTRATE-BINDING LIPOPROTEIN-RELATED"/>
    <property type="match status" value="1"/>
</dbReference>
<reference evidence="1 2" key="1">
    <citation type="submission" date="2019-06" db="EMBL/GenBank/DDBJ databases">
        <title>Spirosoma utsteinense sp. nov. isolated from Antarctic ice-free soils.</title>
        <authorList>
            <person name="Tahon G."/>
        </authorList>
    </citation>
    <scope>NUCLEOTIDE SEQUENCE [LARGE SCALE GENOMIC DNA]</scope>
    <source>
        <strain evidence="1 2">LMG 31447</strain>
    </source>
</reference>
<dbReference type="InterPro" id="IPR007487">
    <property type="entry name" value="ABC_transpt-TYRBP-like"/>
</dbReference>
<dbReference type="RefSeq" id="WP_186740005.1">
    <property type="nucleotide sequence ID" value="NZ_VFIA01000035.1"/>
</dbReference>
<dbReference type="PANTHER" id="PTHR35271:SF1">
    <property type="entry name" value="ABC TRANSPORTER, SUBSTRATE-BINDING LIPOPROTEIN"/>
    <property type="match status" value="1"/>
</dbReference>
<comment type="caution">
    <text evidence="1">The sequence shown here is derived from an EMBL/GenBank/DDBJ whole genome shotgun (WGS) entry which is preliminary data.</text>
</comment>
<dbReference type="Gene3D" id="3.40.50.2300">
    <property type="match status" value="2"/>
</dbReference>
<dbReference type="Proteomes" id="UP000700732">
    <property type="component" value="Unassembled WGS sequence"/>
</dbReference>
<proteinExistence type="predicted"/>
<gene>
    <name evidence="1" type="ORF">FH603_4536</name>
</gene>
<sequence>MPSILYSNSPLKKNKLHRIGFLSGAGVLELEKYFTEELQKLGFTEGKNIHIEKRLAQPNSTDGSIMAAELAQMDLSLIVVGSLPFALEVRKNNPQMPMVLATCPGMVSNGFAKSLPHPGSIYTGIDELPDGITAKRLQLLTAAAPSITRIALISATPGIGGHEIQLLEAEKRAATLGVAVKSYRVASLPQLEKALDDLLRDGMNGMLTFQGALTLANRKRMVEFAAQNRIPAIYQQAVFAEDGGLMAWAPDLAQQFRQAAHYVDKILNGAKPGDLPVKHPEKYYLTLNNTAASKIGVRFSQQLLAEATKVVE</sequence>